<feature type="signal peptide" evidence="3">
    <location>
        <begin position="1"/>
        <end position="19"/>
    </location>
</feature>
<evidence type="ECO:0000256" key="2">
    <source>
        <dbReference type="SAM" id="MobiDB-lite"/>
    </source>
</evidence>
<feature type="region of interest" description="Disordered" evidence="2">
    <location>
        <begin position="780"/>
        <end position="832"/>
    </location>
</feature>
<dbReference type="InterPro" id="IPR027482">
    <property type="entry name" value="Sec1-like_dom2"/>
</dbReference>
<dbReference type="AlphaFoldDB" id="A0A0E0G8C5"/>
<dbReference type="SUPFAM" id="SSF56815">
    <property type="entry name" value="Sec1/munc18-like (SM) proteins"/>
    <property type="match status" value="2"/>
</dbReference>
<proteinExistence type="inferred from homology"/>
<reference evidence="4" key="2">
    <citation type="submission" date="2018-04" db="EMBL/GenBank/DDBJ databases">
        <title>OnivRS2 (Oryza nivara Reference Sequence Version 2).</title>
        <authorList>
            <person name="Zhang J."/>
            <person name="Kudrna D."/>
            <person name="Lee S."/>
            <person name="Talag J."/>
            <person name="Rajasekar S."/>
            <person name="Welchert J."/>
            <person name="Hsing Y.-I."/>
            <person name="Wing R.A."/>
        </authorList>
    </citation>
    <scope>NUCLEOTIDE SEQUENCE [LARGE SCALE GENOMIC DNA]</scope>
    <source>
        <strain evidence="4">SL10</strain>
    </source>
</reference>
<dbReference type="EnsemblPlants" id="ONIVA02G22860.1">
    <property type="protein sequence ID" value="ONIVA02G22860.1"/>
    <property type="gene ID" value="ONIVA02G22860"/>
</dbReference>
<dbReference type="InterPro" id="IPR043127">
    <property type="entry name" value="Sec-1-like_dom3a"/>
</dbReference>
<feature type="region of interest" description="Disordered" evidence="2">
    <location>
        <begin position="31"/>
        <end position="53"/>
    </location>
</feature>
<dbReference type="eggNOG" id="KOG1300">
    <property type="taxonomic scope" value="Eukaryota"/>
</dbReference>
<keyword evidence="3" id="KW-0732">Signal</keyword>
<dbReference type="OMA" id="NSCLNMM"/>
<dbReference type="Gene3D" id="3.90.830.10">
    <property type="entry name" value="Syntaxin Binding Protein 1, Chain A, domain 2"/>
    <property type="match status" value="1"/>
</dbReference>
<feature type="compositionally biased region" description="Polar residues" evidence="2">
    <location>
        <begin position="822"/>
        <end position="832"/>
    </location>
</feature>
<comment type="similarity">
    <text evidence="1">Belongs to the STXBP/unc-18/SEC1 family.</text>
</comment>
<dbReference type="InterPro" id="IPR001619">
    <property type="entry name" value="Sec1-like"/>
</dbReference>
<feature type="compositionally biased region" description="Polar residues" evidence="2">
    <location>
        <begin position="789"/>
        <end position="804"/>
    </location>
</feature>
<dbReference type="GO" id="GO:0016192">
    <property type="term" value="P:vesicle-mediated transport"/>
    <property type="evidence" value="ECO:0007669"/>
    <property type="project" value="InterPro"/>
</dbReference>
<dbReference type="Gene3D" id="3.40.50.2060">
    <property type="match status" value="1"/>
</dbReference>
<accession>A0A0E0G8C5</accession>
<dbReference type="Gene3D" id="3.40.50.1910">
    <property type="match status" value="1"/>
</dbReference>
<feature type="compositionally biased region" description="Low complexity" evidence="2">
    <location>
        <begin position="89"/>
        <end position="98"/>
    </location>
</feature>
<keyword evidence="5" id="KW-1185">Reference proteome</keyword>
<dbReference type="Proteomes" id="UP000006591">
    <property type="component" value="Chromosome 2"/>
</dbReference>
<protein>
    <submittedName>
        <fullName evidence="4">Uncharacterized protein</fullName>
    </submittedName>
</protein>
<evidence type="ECO:0000256" key="3">
    <source>
        <dbReference type="SAM" id="SignalP"/>
    </source>
</evidence>
<organism evidence="4">
    <name type="scientific">Oryza nivara</name>
    <name type="common">Indian wild rice</name>
    <name type="synonym">Oryza sativa f. spontanea</name>
    <dbReference type="NCBI Taxonomy" id="4536"/>
    <lineage>
        <taxon>Eukaryota</taxon>
        <taxon>Viridiplantae</taxon>
        <taxon>Streptophyta</taxon>
        <taxon>Embryophyta</taxon>
        <taxon>Tracheophyta</taxon>
        <taxon>Spermatophyta</taxon>
        <taxon>Magnoliopsida</taxon>
        <taxon>Liliopsida</taxon>
        <taxon>Poales</taxon>
        <taxon>Poaceae</taxon>
        <taxon>BOP clade</taxon>
        <taxon>Oryzoideae</taxon>
        <taxon>Oryzeae</taxon>
        <taxon>Oryzinae</taxon>
        <taxon>Oryza</taxon>
    </lineage>
</organism>
<dbReference type="STRING" id="4536.A0A0E0G8C5"/>
<dbReference type="InterPro" id="IPR043154">
    <property type="entry name" value="Sec-1-like_dom1"/>
</dbReference>
<sequence length="1044" mass="115607">MGLCVLGYLFVIPATSIDAWAPGDSSFLAPPAIDPSKTHRPSPNGSIGRPPRTLPVIPLEEEASYHLPSPSLAVVDFLPTFPSPSLALPLRSPESSAPPESPPLLPNRWRGRGALTPNACCDISGCDKAVGASGDLIFRKWNPLLHPNRLRVFRVGGAAASPKPTACCDVTGGLEAVGVLRAAMSMDSVISSRSGADYRSFRQITRDRLLFEMLRSTKKSSKSAWKVLIMDKLTVKIMSFSCKMADVMEEGLSDKWVQPAFLQSHKDSSTGIGCHFESQYHYGLPCQIEGRNEKGKAKASSDSVVEDLYMRRQPLPLMDAIYFIQPTKENIRIFMSDMSGKIPLYKNSPVQRELVAQIKKDSNVRARIGALSEMNLEYFAIDSQGFTTDHDKALEELFSENAEGSLKYNSCLNMMATRIATVFASMREFPRVHYRVARTIDASTLTTLRDLAPTKLAAGVWNCLARFKAMIPEFPQTETCELLIVDRSIDQIAPIIHEWTYDAMCHDLLCMDGNKYVQQVPSKSGSGTENKEVLLEDHDPIWLELRHASERLHEKMTNFVSKNKAAQLHQARNIYSGQQMITKVNSGNGGDLSTKELQKMVQALPQYSDQIDKLALHVEIAGKLNSTIKEQQLKDVGQLEQDLVFGDAGTKELINFFRTHLDISRENKLRLLMVYAAINPDKTRSDKGAKLMQLAGLSADDMIAVSNMRCLCGHDSKKSSAGGFTLKFDLRKKRHGIRKERIGEESKWMLSRFYPILEELIEKLSKGELPKDEYHCLNDPSPSFRGIPSASTQTSPAHQPAQSMRSRRTGGTWARPRDSDDGYSSDSVLKHTSSNSRKLGQRLFVFVIGGATRSELCAAHKLSSKLKREIILGSSSLDDPPQFITESMEKTSEEELVVSDSMDAAGEEVLVVTNSMDDEVREEVHVTVDYIDDEASEEGHVVVVAGEVAGEEVHVVADSMDVAAGKEVHGVADPMDDEAGEEVLVVADSMDEDEECPGTGDTNIEKRFYLFYFAKEECVAAGAGDNNDEEIEEEQDLHKQKVHC</sequence>
<feature type="region of interest" description="Disordered" evidence="2">
    <location>
        <begin position="89"/>
        <end position="108"/>
    </location>
</feature>
<dbReference type="InterPro" id="IPR036045">
    <property type="entry name" value="Sec1-like_sf"/>
</dbReference>
<feature type="chain" id="PRO_5002359999" evidence="3">
    <location>
        <begin position="20"/>
        <end position="1044"/>
    </location>
</feature>
<evidence type="ECO:0000313" key="5">
    <source>
        <dbReference type="Proteomes" id="UP000006591"/>
    </source>
</evidence>
<dbReference type="PANTHER" id="PTHR11679">
    <property type="entry name" value="VESICLE PROTEIN SORTING-ASSOCIATED"/>
    <property type="match status" value="1"/>
</dbReference>
<dbReference type="Gramene" id="ONIVA02G22860.1">
    <property type="protein sequence ID" value="ONIVA02G22860.1"/>
    <property type="gene ID" value="ONIVA02G22860"/>
</dbReference>
<reference evidence="4" key="1">
    <citation type="submission" date="2015-04" db="UniProtKB">
        <authorList>
            <consortium name="EnsemblPlants"/>
        </authorList>
    </citation>
    <scope>IDENTIFICATION</scope>
    <source>
        <strain evidence="4">SL10</strain>
    </source>
</reference>
<evidence type="ECO:0000256" key="1">
    <source>
        <dbReference type="ARBA" id="ARBA00009884"/>
    </source>
</evidence>
<evidence type="ECO:0000313" key="4">
    <source>
        <dbReference type="EnsemblPlants" id="ONIVA02G22860.1"/>
    </source>
</evidence>
<dbReference type="Pfam" id="PF00995">
    <property type="entry name" value="Sec1"/>
    <property type="match status" value="1"/>
</dbReference>
<dbReference type="Gene3D" id="1.25.40.60">
    <property type="match status" value="1"/>
</dbReference>
<name>A0A0E0G8C5_ORYNI</name>